<dbReference type="EMBL" id="JAIGNO010000002">
    <property type="protein sequence ID" value="MBX7481859.1"/>
    <property type="molecule type" value="Genomic_DNA"/>
</dbReference>
<gene>
    <name evidence="2" type="ORF">K3174_04900</name>
</gene>
<dbReference type="PROSITE" id="PS51257">
    <property type="entry name" value="PROKAR_LIPOPROTEIN"/>
    <property type="match status" value="1"/>
</dbReference>
<comment type="caution">
    <text evidence="2">The sequence shown here is derived from an EMBL/GenBank/DDBJ whole genome shotgun (WGS) entry which is preliminary data.</text>
</comment>
<feature type="chain" id="PRO_5046033030" description="DUF995 domain-containing protein" evidence="1">
    <location>
        <begin position="23"/>
        <end position="156"/>
    </location>
</feature>
<proteinExistence type="predicted"/>
<evidence type="ECO:0000313" key="2">
    <source>
        <dbReference type="EMBL" id="MBX7481859.1"/>
    </source>
</evidence>
<accession>A0ABS7J7K7</accession>
<feature type="signal peptide" evidence="1">
    <location>
        <begin position="1"/>
        <end position="22"/>
    </location>
</feature>
<evidence type="ECO:0000256" key="1">
    <source>
        <dbReference type="SAM" id="SignalP"/>
    </source>
</evidence>
<organism evidence="2 3">
    <name type="scientific">Qipengyuania qiaonensis</name>
    <dbReference type="NCBI Taxonomy" id="2867240"/>
    <lineage>
        <taxon>Bacteria</taxon>
        <taxon>Pseudomonadati</taxon>
        <taxon>Pseudomonadota</taxon>
        <taxon>Alphaproteobacteria</taxon>
        <taxon>Sphingomonadales</taxon>
        <taxon>Erythrobacteraceae</taxon>
        <taxon>Qipengyuania</taxon>
    </lineage>
</organism>
<protein>
    <recommendedName>
        <fullName evidence="4">DUF995 domain-containing protein</fullName>
    </recommendedName>
</protein>
<name>A0ABS7J7K7_9SPHN</name>
<dbReference type="RefSeq" id="WP_221556198.1">
    <property type="nucleotide sequence ID" value="NZ_JAIGNO010000002.1"/>
</dbReference>
<dbReference type="Proteomes" id="UP000755104">
    <property type="component" value="Unassembled WGS sequence"/>
</dbReference>
<reference evidence="2 3" key="1">
    <citation type="submission" date="2021-08" db="EMBL/GenBank/DDBJ databases">
        <title>Comparative Genomics Analysis of the Genus Qipengyuania Reveals Extensive Genetic Diversity and Metabolic Versatility, Including the Description of Fifteen Novel Species.</title>
        <authorList>
            <person name="Liu Y."/>
        </authorList>
    </citation>
    <scope>NUCLEOTIDE SEQUENCE [LARGE SCALE GENOMIC DNA]</scope>
    <source>
        <strain evidence="2 3">6D47A</strain>
    </source>
</reference>
<sequence>MRQVAAYRRLVFALAFSGLTLAACSPAEDVAGDIAEDPGSATQPPGTAVPQTFAATAWRVVAEDGARYTTQLDADGTYRDLRNGDPWQTGRWAYSDGEQGRLLCFVPEAENGIQSCWTPGRMSSGKVRATSDRGTVIELERVEYAPPIDGDNDDAA</sequence>
<evidence type="ECO:0000313" key="3">
    <source>
        <dbReference type="Proteomes" id="UP000755104"/>
    </source>
</evidence>
<evidence type="ECO:0008006" key="4">
    <source>
        <dbReference type="Google" id="ProtNLM"/>
    </source>
</evidence>
<keyword evidence="3" id="KW-1185">Reference proteome</keyword>
<keyword evidence="1" id="KW-0732">Signal</keyword>